<reference evidence="2 3" key="1">
    <citation type="submission" date="2014-02" db="EMBL/GenBank/DDBJ databases">
        <title>The genome sequence of the entomopathogenic fungus Metarhizium robertsii ARSEF 2575.</title>
        <authorList>
            <person name="Giuliano Garisto Donzelli B."/>
            <person name="Roe B.A."/>
            <person name="Macmil S.L."/>
            <person name="Krasnoff S.B."/>
            <person name="Gibson D.M."/>
        </authorList>
    </citation>
    <scope>NUCLEOTIDE SEQUENCE [LARGE SCALE GENOMIC DNA]</scope>
    <source>
        <strain evidence="2 3">ARSEF 2575</strain>
    </source>
</reference>
<comment type="caution">
    <text evidence="2">The sequence shown here is derived from an EMBL/GenBank/DDBJ whole genome shotgun (WGS) entry which is preliminary data.</text>
</comment>
<accession>A0A014PMC1</accession>
<feature type="region of interest" description="Disordered" evidence="1">
    <location>
        <begin position="157"/>
        <end position="180"/>
    </location>
</feature>
<organism evidence="2 3">
    <name type="scientific">Metarhizium robertsii</name>
    <dbReference type="NCBI Taxonomy" id="568076"/>
    <lineage>
        <taxon>Eukaryota</taxon>
        <taxon>Fungi</taxon>
        <taxon>Dikarya</taxon>
        <taxon>Ascomycota</taxon>
        <taxon>Pezizomycotina</taxon>
        <taxon>Sordariomycetes</taxon>
        <taxon>Hypocreomycetidae</taxon>
        <taxon>Hypocreales</taxon>
        <taxon>Clavicipitaceae</taxon>
        <taxon>Metarhizium</taxon>
    </lineage>
</organism>
<feature type="region of interest" description="Disordered" evidence="1">
    <location>
        <begin position="84"/>
        <end position="109"/>
    </location>
</feature>
<feature type="compositionally biased region" description="Basic and acidic residues" evidence="1">
    <location>
        <begin position="89"/>
        <end position="109"/>
    </location>
</feature>
<proteinExistence type="predicted"/>
<dbReference type="Proteomes" id="UP000030151">
    <property type="component" value="Unassembled WGS sequence"/>
</dbReference>
<evidence type="ECO:0000256" key="1">
    <source>
        <dbReference type="SAM" id="MobiDB-lite"/>
    </source>
</evidence>
<protein>
    <submittedName>
        <fullName evidence="2">Uncharacterized protein</fullName>
    </submittedName>
</protein>
<name>A0A014PMC1_9HYPO</name>
<evidence type="ECO:0000313" key="3">
    <source>
        <dbReference type="Proteomes" id="UP000030151"/>
    </source>
</evidence>
<gene>
    <name evidence="2" type="ORF">X797_008905</name>
</gene>
<dbReference type="AlphaFoldDB" id="A0A014PMC1"/>
<dbReference type="EMBL" id="JELW01000031">
    <property type="protein sequence ID" value="EXU97907.1"/>
    <property type="molecule type" value="Genomic_DNA"/>
</dbReference>
<evidence type="ECO:0000313" key="2">
    <source>
        <dbReference type="EMBL" id="EXU97907.1"/>
    </source>
</evidence>
<sequence length="180" mass="20180">MQAEAVTKGFVPKLYPSPPTPWWDEGPLRAGDRVQEVNRPIMGWDKAKWGEGQSWEDARICRATPMFRRQCEPMHPSIRMTYLVNAEPKTSERGRLDKAPPEARATPDEPVLHVETAFEDSAGQTKAEAEFDTRQLNALVPSTAPKAALLRVNSTARLHQGARPRPPSCHIRHVDMAEPP</sequence>
<dbReference type="HOGENOM" id="CLU_1496584_0_0_1"/>